<feature type="domain" description="4Fe-4S ferredoxin-type" evidence="4">
    <location>
        <begin position="12"/>
        <end position="41"/>
    </location>
</feature>
<gene>
    <name evidence="5" type="ORF">E3J84_05660</name>
</gene>
<name>A0A523RT71_UNCAE</name>
<evidence type="ECO:0000313" key="6">
    <source>
        <dbReference type="Proteomes" id="UP000316360"/>
    </source>
</evidence>
<proteinExistence type="predicted"/>
<keyword evidence="3" id="KW-0411">Iron-sulfur</keyword>
<dbReference type="Gene3D" id="3.30.70.20">
    <property type="match status" value="1"/>
</dbReference>
<reference evidence="5 6" key="1">
    <citation type="submission" date="2019-03" db="EMBL/GenBank/DDBJ databases">
        <title>Metabolic potential of uncultured bacteria and archaea associated with petroleum seepage in deep-sea sediments.</title>
        <authorList>
            <person name="Dong X."/>
            <person name="Hubert C."/>
        </authorList>
    </citation>
    <scope>NUCLEOTIDE SEQUENCE [LARGE SCALE GENOMIC DNA]</scope>
    <source>
        <strain evidence="5">E44_bin7</strain>
    </source>
</reference>
<protein>
    <submittedName>
        <fullName evidence="5">4Fe-4S dicluster domain-containing protein</fullName>
    </submittedName>
</protein>
<keyword evidence="1" id="KW-0479">Metal-binding</keyword>
<evidence type="ECO:0000313" key="5">
    <source>
        <dbReference type="EMBL" id="TET08937.1"/>
    </source>
</evidence>
<evidence type="ECO:0000256" key="2">
    <source>
        <dbReference type="ARBA" id="ARBA00023004"/>
    </source>
</evidence>
<dbReference type="AlphaFoldDB" id="A0A523RT71"/>
<sequence length="42" mass="4551">MLYDAITEDEDGIASINPEKCDGCGMCWQVCPSKAISMTKPV</sequence>
<dbReference type="Pfam" id="PF00037">
    <property type="entry name" value="Fer4"/>
    <property type="match status" value="1"/>
</dbReference>
<dbReference type="EMBL" id="SOKJ01000323">
    <property type="protein sequence ID" value="TET08937.1"/>
    <property type="molecule type" value="Genomic_DNA"/>
</dbReference>
<dbReference type="PROSITE" id="PS51379">
    <property type="entry name" value="4FE4S_FER_2"/>
    <property type="match status" value="1"/>
</dbReference>
<evidence type="ECO:0000256" key="3">
    <source>
        <dbReference type="ARBA" id="ARBA00023014"/>
    </source>
</evidence>
<dbReference type="GO" id="GO:0051536">
    <property type="term" value="F:iron-sulfur cluster binding"/>
    <property type="evidence" value="ECO:0007669"/>
    <property type="project" value="UniProtKB-KW"/>
</dbReference>
<comment type="caution">
    <text evidence="5">The sequence shown here is derived from an EMBL/GenBank/DDBJ whole genome shotgun (WGS) entry which is preliminary data.</text>
</comment>
<accession>A0A523RT71</accession>
<dbReference type="PROSITE" id="PS00198">
    <property type="entry name" value="4FE4S_FER_1"/>
    <property type="match status" value="1"/>
</dbReference>
<dbReference type="InterPro" id="IPR017900">
    <property type="entry name" value="4Fe4S_Fe_S_CS"/>
</dbReference>
<keyword evidence="2" id="KW-0408">Iron</keyword>
<evidence type="ECO:0000256" key="1">
    <source>
        <dbReference type="ARBA" id="ARBA00022723"/>
    </source>
</evidence>
<dbReference type="InterPro" id="IPR017896">
    <property type="entry name" value="4Fe4S_Fe-S-bd"/>
</dbReference>
<dbReference type="GO" id="GO:0046872">
    <property type="term" value="F:metal ion binding"/>
    <property type="evidence" value="ECO:0007669"/>
    <property type="project" value="UniProtKB-KW"/>
</dbReference>
<dbReference type="Proteomes" id="UP000316360">
    <property type="component" value="Unassembled WGS sequence"/>
</dbReference>
<organism evidence="5 6">
    <name type="scientific">Aerophobetes bacterium</name>
    <dbReference type="NCBI Taxonomy" id="2030807"/>
    <lineage>
        <taxon>Bacteria</taxon>
        <taxon>Candidatus Aerophobota</taxon>
    </lineage>
</organism>
<dbReference type="SUPFAM" id="SSF54862">
    <property type="entry name" value="4Fe-4S ferredoxins"/>
    <property type="match status" value="1"/>
</dbReference>
<evidence type="ECO:0000259" key="4">
    <source>
        <dbReference type="PROSITE" id="PS51379"/>
    </source>
</evidence>